<feature type="domain" description="PhoU" evidence="7">
    <location>
        <begin position="120"/>
        <end position="204"/>
    </location>
</feature>
<name>A0A3B0VLF1_9ZZZZ</name>
<dbReference type="EMBL" id="UOEY01000122">
    <property type="protein sequence ID" value="VAW41370.1"/>
    <property type="molecule type" value="Genomic_DNA"/>
</dbReference>
<comment type="subcellular location">
    <subcellularLocation>
        <location evidence="1">Cytoplasm</location>
    </subcellularLocation>
</comment>
<dbReference type="SUPFAM" id="SSF109755">
    <property type="entry name" value="PhoU-like"/>
    <property type="match status" value="1"/>
</dbReference>
<reference evidence="8" key="1">
    <citation type="submission" date="2018-06" db="EMBL/GenBank/DDBJ databases">
        <authorList>
            <person name="Zhirakovskaya E."/>
        </authorList>
    </citation>
    <scope>NUCLEOTIDE SEQUENCE</scope>
</reference>
<dbReference type="PANTHER" id="PTHR42930">
    <property type="entry name" value="PHOSPHATE-SPECIFIC TRANSPORT SYSTEM ACCESSORY PROTEIN PHOU"/>
    <property type="match status" value="1"/>
</dbReference>
<protein>
    <submittedName>
        <fullName evidence="8">Phosphate transport system regulatory protein PhoU</fullName>
    </submittedName>
</protein>
<sequence>MSKHLQREIDKLKEKVISMSSLVEDRVYQATMSVINGDDEIAQAVIQGDAEVDEMEVDIEEDCLQVLALYQPVAIDLRFIIAILKINNDMERIGDLAVNIAERSSFLSTQKDFTIPFDVYQMAIKAESMLSQSMDAVVNMDVRLAHLVRAEDDAMDTLNREMYVRVIEALSKDMKHINCFLHSISIGRHLERIADHATNIAEDVVYMIDARIIRHKPEVFEE</sequence>
<dbReference type="Gene3D" id="1.20.58.220">
    <property type="entry name" value="Phosphate transport system protein phou homolog 2, domain 2"/>
    <property type="match status" value="1"/>
</dbReference>
<keyword evidence="4" id="KW-0813">Transport</keyword>
<dbReference type="GO" id="GO:0006817">
    <property type="term" value="P:phosphate ion transport"/>
    <property type="evidence" value="ECO:0007669"/>
    <property type="project" value="UniProtKB-KW"/>
</dbReference>
<evidence type="ECO:0000259" key="7">
    <source>
        <dbReference type="Pfam" id="PF01895"/>
    </source>
</evidence>
<dbReference type="Pfam" id="PF01895">
    <property type="entry name" value="PhoU"/>
    <property type="match status" value="2"/>
</dbReference>
<dbReference type="InterPro" id="IPR038078">
    <property type="entry name" value="PhoU-like_sf"/>
</dbReference>
<dbReference type="FunFam" id="1.20.58.220:FF:000004">
    <property type="entry name" value="Phosphate-specific transport system accessory protein PhoU"/>
    <property type="match status" value="1"/>
</dbReference>
<organism evidence="8">
    <name type="scientific">hydrothermal vent metagenome</name>
    <dbReference type="NCBI Taxonomy" id="652676"/>
    <lineage>
        <taxon>unclassified sequences</taxon>
        <taxon>metagenomes</taxon>
        <taxon>ecological metagenomes</taxon>
    </lineage>
</organism>
<evidence type="ECO:0000256" key="4">
    <source>
        <dbReference type="ARBA" id="ARBA00022448"/>
    </source>
</evidence>
<accession>A0A3B0VLF1</accession>
<gene>
    <name evidence="8" type="ORF">MNBD_DELTA04-596</name>
</gene>
<comment type="subunit">
    <text evidence="3">Homodimer.</text>
</comment>
<evidence type="ECO:0000256" key="3">
    <source>
        <dbReference type="ARBA" id="ARBA00011738"/>
    </source>
</evidence>
<evidence type="ECO:0000256" key="1">
    <source>
        <dbReference type="ARBA" id="ARBA00004496"/>
    </source>
</evidence>
<evidence type="ECO:0000313" key="8">
    <source>
        <dbReference type="EMBL" id="VAW41370.1"/>
    </source>
</evidence>
<comment type="similarity">
    <text evidence="2">Belongs to the PhoU family.</text>
</comment>
<dbReference type="GO" id="GO:0045936">
    <property type="term" value="P:negative regulation of phosphate metabolic process"/>
    <property type="evidence" value="ECO:0007669"/>
    <property type="project" value="InterPro"/>
</dbReference>
<dbReference type="GO" id="GO:0030643">
    <property type="term" value="P:intracellular phosphate ion homeostasis"/>
    <property type="evidence" value="ECO:0007669"/>
    <property type="project" value="InterPro"/>
</dbReference>
<keyword evidence="5" id="KW-0963">Cytoplasm</keyword>
<dbReference type="PANTHER" id="PTHR42930:SF3">
    <property type="entry name" value="PHOSPHATE-SPECIFIC TRANSPORT SYSTEM ACCESSORY PROTEIN PHOU"/>
    <property type="match status" value="1"/>
</dbReference>
<evidence type="ECO:0000256" key="5">
    <source>
        <dbReference type="ARBA" id="ARBA00022490"/>
    </source>
</evidence>
<dbReference type="PIRSF" id="PIRSF003107">
    <property type="entry name" value="PhoU"/>
    <property type="match status" value="1"/>
</dbReference>
<dbReference type="AlphaFoldDB" id="A0A3B0VLF1"/>
<dbReference type="GO" id="GO:0005737">
    <property type="term" value="C:cytoplasm"/>
    <property type="evidence" value="ECO:0007669"/>
    <property type="project" value="UniProtKB-SubCell"/>
</dbReference>
<keyword evidence="6" id="KW-0592">Phosphate transport</keyword>
<proteinExistence type="inferred from homology"/>
<feature type="domain" description="PhoU" evidence="7">
    <location>
        <begin position="17"/>
        <end position="103"/>
    </location>
</feature>
<dbReference type="NCBIfam" id="TIGR02135">
    <property type="entry name" value="phoU_full"/>
    <property type="match status" value="1"/>
</dbReference>
<evidence type="ECO:0000256" key="6">
    <source>
        <dbReference type="ARBA" id="ARBA00022592"/>
    </source>
</evidence>
<evidence type="ECO:0000256" key="2">
    <source>
        <dbReference type="ARBA" id="ARBA00008107"/>
    </source>
</evidence>
<dbReference type="InterPro" id="IPR028366">
    <property type="entry name" value="PhoU"/>
</dbReference>
<dbReference type="InterPro" id="IPR026022">
    <property type="entry name" value="PhoU_dom"/>
</dbReference>